<feature type="region of interest" description="Disordered" evidence="1">
    <location>
        <begin position="40"/>
        <end position="78"/>
    </location>
</feature>
<dbReference type="AlphaFoldDB" id="A0A1R4FFF0"/>
<accession>A0A1R4FFF0</accession>
<dbReference type="EMBL" id="FUHW01000016">
    <property type="protein sequence ID" value="SJM54609.1"/>
    <property type="molecule type" value="Genomic_DNA"/>
</dbReference>
<name>A0A1R4FFF0_9MICC</name>
<evidence type="ECO:0000256" key="1">
    <source>
        <dbReference type="SAM" id="MobiDB-lite"/>
    </source>
</evidence>
<evidence type="ECO:0000313" key="3">
    <source>
        <dbReference type="Proteomes" id="UP000195913"/>
    </source>
</evidence>
<proteinExistence type="predicted"/>
<dbReference type="RefSeq" id="WP_086995615.1">
    <property type="nucleotide sequence ID" value="NZ_FUHW01000016.1"/>
</dbReference>
<gene>
    <name evidence="2" type="ORF">FM101_03705</name>
</gene>
<protein>
    <submittedName>
        <fullName evidence="2">Uncharacterized protein</fullName>
    </submittedName>
</protein>
<keyword evidence="3" id="KW-1185">Reference proteome</keyword>
<dbReference type="Proteomes" id="UP000195913">
    <property type="component" value="Unassembled WGS sequence"/>
</dbReference>
<sequence>MLYGRGLDLRYHSMLGDPMKSTWPLFVTVALAATLLSGCSAGDSEPKSDAPSPAATASASSDDGGNVEEDSGVGVAEMDTTKVLAEQEYQLPGTKDKTTFGVQSLKVEGETMKLTLVMTPDFSSVSDSETLRMYKLTGDDAFEPLLIDRDHLKEYSVISESSKKWTVDHLKTKTTNGEPVIWWGMYAAPEDEIDTVDLRLFGDLPEFTNVPIQR</sequence>
<reference evidence="2 3" key="1">
    <citation type="submission" date="2017-02" db="EMBL/GenBank/DDBJ databases">
        <authorList>
            <person name="Peterson S.W."/>
        </authorList>
    </citation>
    <scope>NUCLEOTIDE SEQUENCE [LARGE SCALE GENOMIC DNA]</scope>
    <source>
        <strain evidence="2 3">B Ar 00.02</strain>
    </source>
</reference>
<evidence type="ECO:0000313" key="2">
    <source>
        <dbReference type="EMBL" id="SJM54609.1"/>
    </source>
</evidence>
<organism evidence="2 3">
    <name type="scientific">Arthrobacter rhombi</name>
    <dbReference type="NCBI Taxonomy" id="71253"/>
    <lineage>
        <taxon>Bacteria</taxon>
        <taxon>Bacillati</taxon>
        <taxon>Actinomycetota</taxon>
        <taxon>Actinomycetes</taxon>
        <taxon>Micrococcales</taxon>
        <taxon>Micrococcaceae</taxon>
        <taxon>Arthrobacter</taxon>
    </lineage>
</organism>
<feature type="compositionally biased region" description="Low complexity" evidence="1">
    <location>
        <begin position="49"/>
        <end position="63"/>
    </location>
</feature>